<name>A0A074YTX0_AURSE</name>
<dbReference type="Proteomes" id="UP000030641">
    <property type="component" value="Unassembled WGS sequence"/>
</dbReference>
<dbReference type="HOGENOM" id="CLU_1144895_0_0_1"/>
<feature type="domain" description="DUF7730" evidence="1">
    <location>
        <begin position="42"/>
        <end position="147"/>
    </location>
</feature>
<gene>
    <name evidence="2" type="ORF">AUEXF2481DRAFT_1086</name>
</gene>
<dbReference type="InParanoid" id="A0A074YTX0"/>
<evidence type="ECO:0000313" key="2">
    <source>
        <dbReference type="EMBL" id="KEQ99594.1"/>
    </source>
</evidence>
<dbReference type="GeneID" id="25361851"/>
<keyword evidence="3" id="KW-1185">Reference proteome</keyword>
<dbReference type="EMBL" id="KL584750">
    <property type="protein sequence ID" value="KEQ99594.1"/>
    <property type="molecule type" value="Genomic_DNA"/>
</dbReference>
<dbReference type="STRING" id="1043005.A0A074YTX0"/>
<reference evidence="2 3" key="1">
    <citation type="journal article" date="2014" name="BMC Genomics">
        <title>Genome sequencing of four Aureobasidium pullulans varieties: biotechnological potential, stress tolerance, and description of new species.</title>
        <authorList>
            <person name="Gostin Ar C."/>
            <person name="Ohm R.A."/>
            <person name="Kogej T."/>
            <person name="Sonjak S."/>
            <person name="Turk M."/>
            <person name="Zajc J."/>
            <person name="Zalar P."/>
            <person name="Grube M."/>
            <person name="Sun H."/>
            <person name="Han J."/>
            <person name="Sharma A."/>
            <person name="Chiniquy J."/>
            <person name="Ngan C.Y."/>
            <person name="Lipzen A."/>
            <person name="Barry K."/>
            <person name="Grigoriev I.V."/>
            <person name="Gunde-Cimerman N."/>
        </authorList>
    </citation>
    <scope>NUCLEOTIDE SEQUENCE [LARGE SCALE GENOMIC DNA]</scope>
    <source>
        <strain evidence="2 3">EXF-2481</strain>
    </source>
</reference>
<sequence>MSSNFQNFSVADFTGGKVPDYKIVTTKAKRESKRKESKSKKDVSLPFMDLPPEIRTMIYKLLLEESLTELNFITQLGTQRLQRGYLQKRPPTSRATKGLDIIRPKAKDKDITRFHPAILRVSKFIHAEALPILYRQPFYFEHPVAMKQFLLVIHSTNRLLVERIVLRGWDWPCVKSWRDALEPAFDRLVSARNLKSLRLERRVHSNGEGVLDRTHLPLEYQLYQANSIVHAAKFWAQSLDEVKGKGTACSILSVSDINFGSKDEIAQKEKKFLARKKIFFDHLKLD</sequence>
<dbReference type="InterPro" id="IPR038883">
    <property type="entry name" value="AN11006-like"/>
</dbReference>
<dbReference type="AlphaFoldDB" id="A0A074YTX0"/>
<dbReference type="OrthoDB" id="5397846at2759"/>
<dbReference type="RefSeq" id="XP_013347875.1">
    <property type="nucleotide sequence ID" value="XM_013492421.1"/>
</dbReference>
<accession>A0A074YTX0</accession>
<evidence type="ECO:0000259" key="1">
    <source>
        <dbReference type="Pfam" id="PF24864"/>
    </source>
</evidence>
<dbReference type="PANTHER" id="PTHR42085:SF8">
    <property type="entry name" value="F-BOX DOMAIN-CONTAINING PROTEIN"/>
    <property type="match status" value="1"/>
</dbReference>
<evidence type="ECO:0000313" key="3">
    <source>
        <dbReference type="Proteomes" id="UP000030641"/>
    </source>
</evidence>
<organism evidence="2 3">
    <name type="scientific">Aureobasidium subglaciale (strain EXF-2481)</name>
    <name type="common">Aureobasidium pullulans var. subglaciale</name>
    <dbReference type="NCBI Taxonomy" id="1043005"/>
    <lineage>
        <taxon>Eukaryota</taxon>
        <taxon>Fungi</taxon>
        <taxon>Dikarya</taxon>
        <taxon>Ascomycota</taxon>
        <taxon>Pezizomycotina</taxon>
        <taxon>Dothideomycetes</taxon>
        <taxon>Dothideomycetidae</taxon>
        <taxon>Dothideales</taxon>
        <taxon>Saccotheciaceae</taxon>
        <taxon>Aureobasidium</taxon>
    </lineage>
</organism>
<protein>
    <recommendedName>
        <fullName evidence="1">DUF7730 domain-containing protein</fullName>
    </recommendedName>
</protein>
<dbReference type="PANTHER" id="PTHR42085">
    <property type="entry name" value="F-BOX DOMAIN-CONTAINING PROTEIN"/>
    <property type="match status" value="1"/>
</dbReference>
<dbReference type="InterPro" id="IPR056632">
    <property type="entry name" value="DUF7730"/>
</dbReference>
<proteinExistence type="predicted"/>
<dbReference type="Pfam" id="PF24864">
    <property type="entry name" value="DUF7730"/>
    <property type="match status" value="1"/>
</dbReference>